<dbReference type="InterPro" id="IPR011051">
    <property type="entry name" value="RmlC_Cupin_sf"/>
</dbReference>
<keyword evidence="5 7" id="KW-0408">Iron</keyword>
<organism evidence="10">
    <name type="scientific">Streptomyces sp. R33</name>
    <dbReference type="NCBI Taxonomy" id="3238629"/>
    <lineage>
        <taxon>Bacteria</taxon>
        <taxon>Bacillati</taxon>
        <taxon>Actinomycetota</taxon>
        <taxon>Actinomycetes</taxon>
        <taxon>Kitasatosporales</taxon>
        <taxon>Streptomycetaceae</taxon>
        <taxon>Streptomyces</taxon>
    </lineage>
</organism>
<feature type="domain" description="Cupin type-1" evidence="9">
    <location>
        <begin position="25"/>
        <end position="133"/>
    </location>
</feature>
<evidence type="ECO:0000256" key="2">
    <source>
        <dbReference type="ARBA" id="ARBA00022617"/>
    </source>
</evidence>
<dbReference type="GO" id="GO:0020037">
    <property type="term" value="F:heme binding"/>
    <property type="evidence" value="ECO:0007669"/>
    <property type="project" value="InterPro"/>
</dbReference>
<feature type="region of interest" description="Disordered" evidence="8">
    <location>
        <begin position="184"/>
        <end position="227"/>
    </location>
</feature>
<dbReference type="Pfam" id="PF00190">
    <property type="entry name" value="Cupin_1"/>
    <property type="match status" value="1"/>
</dbReference>
<dbReference type="InterPro" id="IPR017972">
    <property type="entry name" value="Cyt_P450_CS"/>
</dbReference>
<evidence type="ECO:0000256" key="8">
    <source>
        <dbReference type="SAM" id="MobiDB-lite"/>
    </source>
</evidence>
<evidence type="ECO:0000313" key="10">
    <source>
        <dbReference type="EMBL" id="XDV62039.1"/>
    </source>
</evidence>
<reference evidence="10" key="1">
    <citation type="submission" date="2024-08" db="EMBL/GenBank/DDBJ databases">
        <authorList>
            <person name="Yu S.T."/>
        </authorList>
    </citation>
    <scope>NUCLEOTIDE SEQUENCE</scope>
    <source>
        <strain evidence="10">R33</strain>
    </source>
</reference>
<proteinExistence type="inferred from homology"/>
<comment type="similarity">
    <text evidence="1 7">Belongs to the cytochrome P450 family.</text>
</comment>
<dbReference type="InterPro" id="IPR001128">
    <property type="entry name" value="Cyt_P450"/>
</dbReference>
<keyword evidence="6 7" id="KW-0503">Monooxygenase</keyword>
<dbReference type="GO" id="GO:0016705">
    <property type="term" value="F:oxidoreductase activity, acting on paired donors, with incorporation or reduction of molecular oxygen"/>
    <property type="evidence" value="ECO:0007669"/>
    <property type="project" value="InterPro"/>
</dbReference>
<name>A0AB39XWU1_9ACTN</name>
<dbReference type="InterPro" id="IPR006045">
    <property type="entry name" value="Cupin_1"/>
</dbReference>
<dbReference type="GO" id="GO:0004497">
    <property type="term" value="F:monooxygenase activity"/>
    <property type="evidence" value="ECO:0007669"/>
    <property type="project" value="UniProtKB-KW"/>
</dbReference>
<gene>
    <name evidence="10" type="ORF">AB5J51_03355</name>
</gene>
<dbReference type="PROSITE" id="PS00086">
    <property type="entry name" value="CYTOCHROME_P450"/>
    <property type="match status" value="1"/>
</dbReference>
<dbReference type="PRINTS" id="PR00359">
    <property type="entry name" value="BP450"/>
</dbReference>
<feature type="compositionally biased region" description="Low complexity" evidence="8">
    <location>
        <begin position="188"/>
        <end position="198"/>
    </location>
</feature>
<dbReference type="InterPro" id="IPR014710">
    <property type="entry name" value="RmlC-like_jellyroll"/>
</dbReference>
<evidence type="ECO:0000256" key="5">
    <source>
        <dbReference type="ARBA" id="ARBA00023004"/>
    </source>
</evidence>
<keyword evidence="3 7" id="KW-0479">Metal-binding</keyword>
<dbReference type="RefSeq" id="WP_369776760.1">
    <property type="nucleotide sequence ID" value="NZ_CP165727.1"/>
</dbReference>
<dbReference type="InterPro" id="IPR002397">
    <property type="entry name" value="Cyt_P450_B"/>
</dbReference>
<dbReference type="EMBL" id="CP165727">
    <property type="protein sequence ID" value="XDV62039.1"/>
    <property type="molecule type" value="Genomic_DNA"/>
</dbReference>
<dbReference type="FunFam" id="1.10.630.10:FF:000018">
    <property type="entry name" value="Cytochrome P450 monooxygenase"/>
    <property type="match status" value="1"/>
</dbReference>
<dbReference type="Gene3D" id="2.60.120.10">
    <property type="entry name" value="Jelly Rolls"/>
    <property type="match status" value="1"/>
</dbReference>
<dbReference type="Pfam" id="PF00067">
    <property type="entry name" value="p450"/>
    <property type="match status" value="1"/>
</dbReference>
<keyword evidence="4 7" id="KW-0560">Oxidoreductase</keyword>
<sequence>MYECDTVRTEGLIVPPGGGRTIKTAAQEVTFKVTGAHSAVASTFEVTVPPGFDVGAHAHSRSEELFYLIEGELDVMAFEPKVRTRDDWREWESPSGRRHVRATAGTMILVPPGCPHAFANPTGSPARMLLQAAPPPDHERYFEELLELLNSGGEIDQSAVERLRIRYDIEQLTPLRHIPPQAVPAPAVPASAASQEAAPVKEAVRPPTAETAAALPHARSGEPLGPAGPTTVHYWPVEHLDALDFDPLLHRLVREEPVALVRMRYGEGHAWLVTRYEYVKEVTSDPRFSRALTVDRPVTGMTPHNVAPARGIGRTDAPDHTRLRRLVAQAFNRKRAAALRAETEATVERLVDTMMSRPAPADLAEYVSGPLPERVIGKLLGVPRADLGRLQQWRAVILSTDVPVTQTSTVKSDIAAYFRQLADHRLREPGDDLFSELAAAEARGDLSRAELVSLSVMIVLNALDQVRNQCTSMVYALLTHPEQLAALQADPGLLPSAVEELLRFIPQRCGVGMPRIATEDVTVGGVTIPAGDAVYVSYLAADRDPAVFTHPDRLDLTRTEAPNLAFGHGPHYCLGAALTRIQCHAVLSTLLRKAPGLRLAVPPEEVRWRRGTINRGPEALPLAW</sequence>
<dbReference type="SUPFAM" id="SSF51182">
    <property type="entry name" value="RmlC-like cupins"/>
    <property type="match status" value="1"/>
</dbReference>
<evidence type="ECO:0000256" key="3">
    <source>
        <dbReference type="ARBA" id="ARBA00022723"/>
    </source>
</evidence>
<keyword evidence="2 7" id="KW-0349">Heme</keyword>
<dbReference type="PANTHER" id="PTHR46696:SF1">
    <property type="entry name" value="CYTOCHROME P450 YJIB-RELATED"/>
    <property type="match status" value="1"/>
</dbReference>
<dbReference type="InterPro" id="IPR036396">
    <property type="entry name" value="Cyt_P450_sf"/>
</dbReference>
<dbReference type="GO" id="GO:0005506">
    <property type="term" value="F:iron ion binding"/>
    <property type="evidence" value="ECO:0007669"/>
    <property type="project" value="InterPro"/>
</dbReference>
<accession>A0AB39XWU1</accession>
<evidence type="ECO:0000256" key="1">
    <source>
        <dbReference type="ARBA" id="ARBA00010617"/>
    </source>
</evidence>
<dbReference type="Gene3D" id="1.10.630.10">
    <property type="entry name" value="Cytochrome P450"/>
    <property type="match status" value="1"/>
</dbReference>
<dbReference type="AlphaFoldDB" id="A0AB39XWU1"/>
<dbReference type="PANTHER" id="PTHR46696">
    <property type="entry name" value="P450, PUTATIVE (EUROFUNG)-RELATED"/>
    <property type="match status" value="1"/>
</dbReference>
<evidence type="ECO:0000256" key="6">
    <source>
        <dbReference type="ARBA" id="ARBA00023033"/>
    </source>
</evidence>
<evidence type="ECO:0000256" key="7">
    <source>
        <dbReference type="RuleBase" id="RU000461"/>
    </source>
</evidence>
<protein>
    <submittedName>
        <fullName evidence="10">Cytochrome P450</fullName>
    </submittedName>
</protein>
<evidence type="ECO:0000259" key="9">
    <source>
        <dbReference type="Pfam" id="PF00190"/>
    </source>
</evidence>
<evidence type="ECO:0000256" key="4">
    <source>
        <dbReference type="ARBA" id="ARBA00023002"/>
    </source>
</evidence>
<dbReference type="CDD" id="cd11031">
    <property type="entry name" value="Cyp158A-like"/>
    <property type="match status" value="1"/>
</dbReference>
<dbReference type="SUPFAM" id="SSF48264">
    <property type="entry name" value="Cytochrome P450"/>
    <property type="match status" value="1"/>
</dbReference>